<protein>
    <recommendedName>
        <fullName evidence="5">Hydrophobin</fullName>
    </recommendedName>
</protein>
<evidence type="ECO:0000256" key="2">
    <source>
        <dbReference type="ARBA" id="ARBA00023157"/>
    </source>
</evidence>
<dbReference type="STRING" id="454130.A0A0U5G2N9"/>
<evidence type="ECO:0000256" key="3">
    <source>
        <dbReference type="ARBA" id="ARBA00023321"/>
    </source>
</evidence>
<evidence type="ECO:0000256" key="4">
    <source>
        <dbReference type="ARBA" id="ARBA00093443"/>
    </source>
</evidence>
<dbReference type="EMBL" id="CDMC01000005">
    <property type="protein sequence ID" value="CEL05165.1"/>
    <property type="molecule type" value="Genomic_DNA"/>
</dbReference>
<sequence>MRCLQPCVGMPTTSPGIYLAPPSSIVSFFFDLTHSILLYNALSINPLNPETQTIKMKFTTAITALTLFAAASAFPNRGDAQKDIKFPVPDGMTVKEGSSKCGDQAQLSCCNKAKYGADTTVVADGLAAGLLSNLLGAGSAAEGLGAFTECSKLDLSLLIGVEDILNQQCKQNIACCANSPGSADGDLIGATLPCIALGSVL</sequence>
<keyword evidence="5" id="KW-0732">Signal</keyword>
<gene>
    <name evidence="6" type="ORF">ASPCAL06284</name>
</gene>
<keyword evidence="1" id="KW-0749">Sporulation</keyword>
<keyword evidence="5" id="KW-0964">Secreted</keyword>
<comment type="subcellular location">
    <subcellularLocation>
        <location evidence="5">Secreted</location>
        <location evidence="5">Cell wall</location>
    </subcellularLocation>
    <subcellularLocation>
        <location evidence="4">Spore wall</location>
    </subcellularLocation>
</comment>
<dbReference type="InterPro" id="IPR001338">
    <property type="entry name" value="Class_I_Hydrophobin"/>
</dbReference>
<dbReference type="Proteomes" id="UP000054771">
    <property type="component" value="Unassembled WGS sequence"/>
</dbReference>
<dbReference type="SMART" id="SM00075">
    <property type="entry name" value="HYDRO"/>
    <property type="match status" value="1"/>
</dbReference>
<evidence type="ECO:0000256" key="5">
    <source>
        <dbReference type="RuleBase" id="RU365009"/>
    </source>
</evidence>
<keyword evidence="5" id="KW-0134">Cell wall</keyword>
<dbReference type="Pfam" id="PF01185">
    <property type="entry name" value="Hydrophobin"/>
    <property type="match status" value="1"/>
</dbReference>
<keyword evidence="2 5" id="KW-1015">Disulfide bond</keyword>
<dbReference type="GO" id="GO:0030435">
    <property type="term" value="P:sporulation resulting in formation of a cellular spore"/>
    <property type="evidence" value="ECO:0007669"/>
    <property type="project" value="UniProtKB-KW"/>
</dbReference>
<dbReference type="GO" id="GO:0009277">
    <property type="term" value="C:fungal-type cell wall"/>
    <property type="evidence" value="ECO:0007669"/>
    <property type="project" value="InterPro"/>
</dbReference>
<dbReference type="GO" id="GO:0048315">
    <property type="term" value="P:conidium formation"/>
    <property type="evidence" value="ECO:0007669"/>
    <property type="project" value="UniProtKB-KW"/>
</dbReference>
<organism evidence="6 7">
    <name type="scientific">Aspergillus calidoustus</name>
    <dbReference type="NCBI Taxonomy" id="454130"/>
    <lineage>
        <taxon>Eukaryota</taxon>
        <taxon>Fungi</taxon>
        <taxon>Dikarya</taxon>
        <taxon>Ascomycota</taxon>
        <taxon>Pezizomycotina</taxon>
        <taxon>Eurotiomycetes</taxon>
        <taxon>Eurotiomycetidae</taxon>
        <taxon>Eurotiales</taxon>
        <taxon>Aspergillaceae</taxon>
        <taxon>Aspergillus</taxon>
        <taxon>Aspergillus subgen. Nidulantes</taxon>
    </lineage>
</organism>
<dbReference type="AlphaFoldDB" id="A0A0U5G2N9"/>
<dbReference type="OrthoDB" id="4225815at2759"/>
<evidence type="ECO:0000313" key="7">
    <source>
        <dbReference type="Proteomes" id="UP000054771"/>
    </source>
</evidence>
<dbReference type="GO" id="GO:0005199">
    <property type="term" value="F:structural constituent of cell wall"/>
    <property type="evidence" value="ECO:0007669"/>
    <property type="project" value="InterPro"/>
</dbReference>
<evidence type="ECO:0000256" key="1">
    <source>
        <dbReference type="ARBA" id="ARBA00022969"/>
    </source>
</evidence>
<comment type="similarity">
    <text evidence="5">Belongs to the fungal hydrophobin family.</text>
</comment>
<accession>A0A0U5G2N9</accession>
<dbReference type="GO" id="GO:0031160">
    <property type="term" value="C:spore wall"/>
    <property type="evidence" value="ECO:0007669"/>
    <property type="project" value="UniProtKB-SubCell"/>
</dbReference>
<proteinExistence type="inferred from homology"/>
<evidence type="ECO:0000313" key="6">
    <source>
        <dbReference type="EMBL" id="CEL05165.1"/>
    </source>
</evidence>
<keyword evidence="7" id="KW-1185">Reference proteome</keyword>
<reference evidence="7" key="1">
    <citation type="journal article" date="2016" name="Genome Announc.">
        <title>Draft genome sequences of fungus Aspergillus calidoustus.</title>
        <authorList>
            <person name="Horn F."/>
            <person name="Linde J."/>
            <person name="Mattern D.J."/>
            <person name="Walther G."/>
            <person name="Guthke R."/>
            <person name="Scherlach K."/>
            <person name="Martin K."/>
            <person name="Brakhage A.A."/>
            <person name="Petzke L."/>
            <person name="Valiante V."/>
        </authorList>
    </citation>
    <scope>NUCLEOTIDE SEQUENCE [LARGE SCALE GENOMIC DNA]</scope>
    <source>
        <strain evidence="7">SF006504</strain>
    </source>
</reference>
<name>A0A0U5G2N9_ASPCI</name>
<keyword evidence="3" id="KW-0183">Conidiation</keyword>